<feature type="transmembrane region" description="Helical" evidence="1">
    <location>
        <begin position="96"/>
        <end position="114"/>
    </location>
</feature>
<feature type="transmembrane region" description="Helical" evidence="1">
    <location>
        <begin position="275"/>
        <end position="299"/>
    </location>
</feature>
<feature type="transmembrane region" description="Helical" evidence="1">
    <location>
        <begin position="216"/>
        <end position="243"/>
    </location>
</feature>
<accession>A0A5J4S7E1</accession>
<gene>
    <name evidence="2" type="ORF">EZS27_010182</name>
</gene>
<keyword evidence="1" id="KW-0472">Membrane</keyword>
<dbReference type="EMBL" id="SNRY01000348">
    <property type="protein sequence ID" value="KAA6342046.1"/>
    <property type="molecule type" value="Genomic_DNA"/>
</dbReference>
<feature type="transmembrane region" description="Helical" evidence="1">
    <location>
        <begin position="182"/>
        <end position="204"/>
    </location>
</feature>
<feature type="transmembrane region" description="Helical" evidence="1">
    <location>
        <begin position="126"/>
        <end position="146"/>
    </location>
</feature>
<sequence>MIHNQEKSENFYVFSILWGTISSCLILIFIKLGVSSQFIFSIKDIIIYFYAFFIYEIWIYNKKRLYIAVIIIFFLITLIINYLLLNIEYIAPVNNIRQIIAPIIMFYIYTGIQLSEESLKKINKYLYFSIVFIFVFGVFEQTYQLWEKINLSDFFYLKNILVNENGLSYMFYEPMFENRRRMVSVFLDPISLGHFYATLGSYIFYLKNKNKIQKRIFYICVFGLCLCLSKGAILQFIICIFFFNKKFSSLLKLFIIVLFFFILEKTLVNINVSGIIIHINGFISITDSLTFFGNGIGTAGNYSSMFSNQSLKLDIGDSYIGSLIGQIGIFGVSIWIILMCIIIHFSISDRESKKVALKLFFSIFLISILSENTMNVTSFLFPCIIISLCINTNKNSLRL</sequence>
<feature type="transmembrane region" description="Helical" evidence="1">
    <location>
        <begin position="65"/>
        <end position="84"/>
    </location>
</feature>
<feature type="transmembrane region" description="Helical" evidence="1">
    <location>
        <begin position="12"/>
        <end position="32"/>
    </location>
</feature>
<dbReference type="AlphaFoldDB" id="A0A5J4S7E1"/>
<name>A0A5J4S7E1_9ZZZZ</name>
<dbReference type="PROSITE" id="PS51257">
    <property type="entry name" value="PROKAR_LIPOPROTEIN"/>
    <property type="match status" value="1"/>
</dbReference>
<feature type="transmembrane region" description="Helical" evidence="1">
    <location>
        <begin position="355"/>
        <end position="370"/>
    </location>
</feature>
<evidence type="ECO:0008006" key="3">
    <source>
        <dbReference type="Google" id="ProtNLM"/>
    </source>
</evidence>
<feature type="transmembrane region" description="Helical" evidence="1">
    <location>
        <begin position="249"/>
        <end position="268"/>
    </location>
</feature>
<organism evidence="2">
    <name type="scientific">termite gut metagenome</name>
    <dbReference type="NCBI Taxonomy" id="433724"/>
    <lineage>
        <taxon>unclassified sequences</taxon>
        <taxon>metagenomes</taxon>
        <taxon>organismal metagenomes</taxon>
    </lineage>
</organism>
<evidence type="ECO:0000313" key="2">
    <source>
        <dbReference type="EMBL" id="KAA6342046.1"/>
    </source>
</evidence>
<comment type="caution">
    <text evidence="2">The sequence shown here is derived from an EMBL/GenBank/DDBJ whole genome shotgun (WGS) entry which is preliminary data.</text>
</comment>
<keyword evidence="1" id="KW-1133">Transmembrane helix</keyword>
<keyword evidence="1" id="KW-0812">Transmembrane</keyword>
<feature type="transmembrane region" description="Helical" evidence="1">
    <location>
        <begin position="319"/>
        <end position="343"/>
    </location>
</feature>
<evidence type="ECO:0000256" key="1">
    <source>
        <dbReference type="SAM" id="Phobius"/>
    </source>
</evidence>
<feature type="transmembrane region" description="Helical" evidence="1">
    <location>
        <begin position="38"/>
        <end position="58"/>
    </location>
</feature>
<reference evidence="2" key="1">
    <citation type="submission" date="2019-03" db="EMBL/GenBank/DDBJ databases">
        <title>Single cell metagenomics reveals metabolic interactions within the superorganism composed of flagellate Streblomastix strix and complex community of Bacteroidetes bacteria on its surface.</title>
        <authorList>
            <person name="Treitli S.C."/>
            <person name="Kolisko M."/>
            <person name="Husnik F."/>
            <person name="Keeling P."/>
            <person name="Hampl V."/>
        </authorList>
    </citation>
    <scope>NUCLEOTIDE SEQUENCE</scope>
    <source>
        <strain evidence="2">STM</strain>
    </source>
</reference>
<proteinExistence type="predicted"/>
<protein>
    <recommendedName>
        <fullName evidence="3">O-antigen ligase domain-containing protein</fullName>
    </recommendedName>
</protein>